<protein>
    <submittedName>
        <fullName evidence="1">Uncharacterized protein</fullName>
    </submittedName>
</protein>
<name>A0A2R4CB92_9BURK</name>
<sequence length="174" mass="19006">MAEHEKRMFEAFVTHIGNGKKIELNGKPAVKREPHFFVYGPPASQALADFNQLRGSLYWGAWATSGAQDWVKTRLTDIEVCPADIPELSATYEEFVCYAGCIKLAKSGVFSVSEQDDGSAGGLVDLSLVVGLTNRAVTHVATLHNFLLTQQLIAEQHLELESQPAAQSTQKPGF</sequence>
<evidence type="ECO:0000313" key="1">
    <source>
        <dbReference type="EMBL" id="AVR96906.1"/>
    </source>
</evidence>
<evidence type="ECO:0000313" key="2">
    <source>
        <dbReference type="Proteomes" id="UP000240505"/>
    </source>
</evidence>
<proteinExistence type="predicted"/>
<organism evidence="1 2">
    <name type="scientific">Pseudoduganella armeniaca</name>
    <dbReference type="NCBI Taxonomy" id="2072590"/>
    <lineage>
        <taxon>Bacteria</taxon>
        <taxon>Pseudomonadati</taxon>
        <taxon>Pseudomonadota</taxon>
        <taxon>Betaproteobacteria</taxon>
        <taxon>Burkholderiales</taxon>
        <taxon>Oxalobacteraceae</taxon>
        <taxon>Telluria group</taxon>
        <taxon>Pseudoduganella</taxon>
    </lineage>
</organism>
<accession>A0A2R4CB92</accession>
<gene>
    <name evidence="1" type="ORF">C9I28_15455</name>
</gene>
<dbReference type="KEGG" id="masz:C9I28_15455"/>
<reference evidence="1 2" key="1">
    <citation type="submission" date="2018-03" db="EMBL/GenBank/DDBJ databases">
        <title>Massilia armeniaca sp. nov., isolated from desert soil.</title>
        <authorList>
            <person name="Huang H."/>
            <person name="Ren M."/>
        </authorList>
    </citation>
    <scope>NUCLEOTIDE SEQUENCE [LARGE SCALE GENOMIC DNA]</scope>
    <source>
        <strain evidence="1 2">ZMN-3</strain>
    </source>
</reference>
<keyword evidence="2" id="KW-1185">Reference proteome</keyword>
<dbReference type="AlphaFoldDB" id="A0A2R4CB92"/>
<dbReference type="Proteomes" id="UP000240505">
    <property type="component" value="Chromosome"/>
</dbReference>
<dbReference type="EMBL" id="CP028324">
    <property type="protein sequence ID" value="AVR96906.1"/>
    <property type="molecule type" value="Genomic_DNA"/>
</dbReference>